<evidence type="ECO:0000313" key="10">
    <source>
        <dbReference type="Proteomes" id="UP000077266"/>
    </source>
</evidence>
<comment type="similarity">
    <text evidence="2">Belongs to the adaptor complexes large subunit family.</text>
</comment>
<dbReference type="SUPFAM" id="SSF48371">
    <property type="entry name" value="ARM repeat"/>
    <property type="match status" value="1"/>
</dbReference>
<comment type="subcellular location">
    <subcellularLocation>
        <location evidence="1">Endomembrane system</location>
    </subcellularLocation>
</comment>
<keyword evidence="10" id="KW-1185">Reference proteome</keyword>
<dbReference type="InterPro" id="IPR017105">
    <property type="entry name" value="AP3_complex_dsu"/>
</dbReference>
<evidence type="ECO:0000256" key="4">
    <source>
        <dbReference type="ARBA" id="ARBA00022737"/>
    </source>
</evidence>
<gene>
    <name evidence="9" type="ORF">EXIGLDRAFT_782313</name>
</gene>
<dbReference type="PANTHER" id="PTHR22781">
    <property type="entry name" value="DELTA ADAPTIN-RELATED"/>
    <property type="match status" value="1"/>
</dbReference>
<dbReference type="Pfam" id="PF01602">
    <property type="entry name" value="Adaptin_N"/>
    <property type="match status" value="1"/>
</dbReference>
<dbReference type="GO" id="GO:0006623">
    <property type="term" value="P:protein targeting to vacuole"/>
    <property type="evidence" value="ECO:0007669"/>
    <property type="project" value="TreeGrafter"/>
</dbReference>
<sequence>MSGAVALGADAVRLSPPSSPLPKGPVAPQQAPSTREDGGHPTKVVVADSAPRPAQLTFIVPSHPHLLAEHQRTILASVDDADVSIRIRALDLVSEMVTEDNIQSIVQHLLWHLTPSSSTASAVQSLQCNLAQDGATPTTTPAAGLSRAYRLTLAQRILAILQ</sequence>
<dbReference type="Gene3D" id="1.25.10.10">
    <property type="entry name" value="Leucine-rich Repeat Variant"/>
    <property type="match status" value="1"/>
</dbReference>
<feature type="region of interest" description="Disordered" evidence="7">
    <location>
        <begin position="1"/>
        <end position="42"/>
    </location>
</feature>
<organism evidence="9 10">
    <name type="scientific">Exidia glandulosa HHB12029</name>
    <dbReference type="NCBI Taxonomy" id="1314781"/>
    <lineage>
        <taxon>Eukaryota</taxon>
        <taxon>Fungi</taxon>
        <taxon>Dikarya</taxon>
        <taxon>Basidiomycota</taxon>
        <taxon>Agaricomycotina</taxon>
        <taxon>Agaricomycetes</taxon>
        <taxon>Auriculariales</taxon>
        <taxon>Exidiaceae</taxon>
        <taxon>Exidia</taxon>
    </lineage>
</organism>
<dbReference type="GO" id="GO:0006896">
    <property type="term" value="P:Golgi to vacuole transport"/>
    <property type="evidence" value="ECO:0007669"/>
    <property type="project" value="TreeGrafter"/>
</dbReference>
<proteinExistence type="inferred from homology"/>
<dbReference type="OrthoDB" id="10264595at2759"/>
<name>A0A165AW61_EXIGL</name>
<evidence type="ECO:0000313" key="9">
    <source>
        <dbReference type="EMBL" id="KZV79462.1"/>
    </source>
</evidence>
<dbReference type="STRING" id="1314781.A0A165AW61"/>
<evidence type="ECO:0000256" key="5">
    <source>
        <dbReference type="ARBA" id="ARBA00022927"/>
    </source>
</evidence>
<evidence type="ECO:0000256" key="3">
    <source>
        <dbReference type="ARBA" id="ARBA00022448"/>
    </source>
</evidence>
<dbReference type="InterPro" id="IPR002553">
    <property type="entry name" value="Clathrin/coatomer_adapt-like_N"/>
</dbReference>
<dbReference type="EMBL" id="KV426615">
    <property type="protein sequence ID" value="KZV79462.1"/>
    <property type="molecule type" value="Genomic_DNA"/>
</dbReference>
<keyword evidence="5" id="KW-0653">Protein transport</keyword>
<dbReference type="Proteomes" id="UP000077266">
    <property type="component" value="Unassembled WGS sequence"/>
</dbReference>
<keyword evidence="3" id="KW-0813">Transport</keyword>
<protein>
    <recommendedName>
        <fullName evidence="8">Clathrin/coatomer adaptor adaptin-like N-terminal domain-containing protein</fullName>
    </recommendedName>
</protein>
<evidence type="ECO:0000256" key="1">
    <source>
        <dbReference type="ARBA" id="ARBA00004308"/>
    </source>
</evidence>
<dbReference type="InParanoid" id="A0A165AW61"/>
<dbReference type="AlphaFoldDB" id="A0A165AW61"/>
<evidence type="ECO:0000256" key="7">
    <source>
        <dbReference type="SAM" id="MobiDB-lite"/>
    </source>
</evidence>
<feature type="domain" description="Clathrin/coatomer adaptor adaptin-like N-terminal" evidence="8">
    <location>
        <begin position="56"/>
        <end position="116"/>
    </location>
</feature>
<reference evidence="9 10" key="1">
    <citation type="journal article" date="2016" name="Mol. Biol. Evol.">
        <title>Comparative Genomics of Early-Diverging Mushroom-Forming Fungi Provides Insights into the Origins of Lignocellulose Decay Capabilities.</title>
        <authorList>
            <person name="Nagy L.G."/>
            <person name="Riley R."/>
            <person name="Tritt A."/>
            <person name="Adam C."/>
            <person name="Daum C."/>
            <person name="Floudas D."/>
            <person name="Sun H."/>
            <person name="Yadav J.S."/>
            <person name="Pangilinan J."/>
            <person name="Larsson K.H."/>
            <person name="Matsuura K."/>
            <person name="Barry K."/>
            <person name="Labutti K."/>
            <person name="Kuo R."/>
            <person name="Ohm R.A."/>
            <person name="Bhattacharya S.S."/>
            <person name="Shirouzu T."/>
            <person name="Yoshinaga Y."/>
            <person name="Martin F.M."/>
            <person name="Grigoriev I.V."/>
            <person name="Hibbett D.S."/>
        </authorList>
    </citation>
    <scope>NUCLEOTIDE SEQUENCE [LARGE SCALE GENOMIC DNA]</scope>
    <source>
        <strain evidence="9 10">HHB12029</strain>
    </source>
</reference>
<keyword evidence="4" id="KW-0677">Repeat</keyword>
<keyword evidence="6" id="KW-0472">Membrane</keyword>
<evidence type="ECO:0000256" key="6">
    <source>
        <dbReference type="ARBA" id="ARBA00023136"/>
    </source>
</evidence>
<dbReference type="GO" id="GO:0010008">
    <property type="term" value="C:endosome membrane"/>
    <property type="evidence" value="ECO:0007669"/>
    <property type="project" value="TreeGrafter"/>
</dbReference>
<evidence type="ECO:0000256" key="2">
    <source>
        <dbReference type="ARBA" id="ARBA00006613"/>
    </source>
</evidence>
<dbReference type="InterPro" id="IPR011989">
    <property type="entry name" value="ARM-like"/>
</dbReference>
<evidence type="ECO:0000259" key="8">
    <source>
        <dbReference type="Pfam" id="PF01602"/>
    </source>
</evidence>
<dbReference type="GO" id="GO:0030123">
    <property type="term" value="C:AP-3 adaptor complex"/>
    <property type="evidence" value="ECO:0007669"/>
    <property type="project" value="InterPro"/>
</dbReference>
<dbReference type="PANTHER" id="PTHR22781:SF12">
    <property type="entry name" value="AP-3 COMPLEX SUBUNIT DELTA-1"/>
    <property type="match status" value="1"/>
</dbReference>
<accession>A0A165AW61</accession>
<dbReference type="InterPro" id="IPR016024">
    <property type="entry name" value="ARM-type_fold"/>
</dbReference>